<dbReference type="GO" id="GO:0050660">
    <property type="term" value="F:flavin adenine dinucleotide binding"/>
    <property type="evidence" value="ECO:0007669"/>
    <property type="project" value="InterPro"/>
</dbReference>
<sequence>MRQKFQSGLVSGSRRIRDKARSVNRRGFLSAMGTGLALLNTRSGRAAAMQTSRQVDVAVVGAGAFGMWTALHLQRLGATVTVVDAYGAGNSRQTSGGETRGVRTSYGDRPHGRQWTGWARQAITRWKQWDEENQERLLPQVFVQTGDLILRTETNTYIQETLANWDALGVPYELLNQNEVANRWPWIRYEDLGIALYEPEAGVVRARRAIESVARVFTESGGKIEIGRAAFGARSGRKLDNIALGSGETLSAGNFIFACGPWFPKIFPDL</sequence>
<evidence type="ECO:0000313" key="7">
    <source>
        <dbReference type="EMBL" id="SVD14681.1"/>
    </source>
</evidence>
<feature type="region of interest" description="Disordered" evidence="5">
    <location>
        <begin position="88"/>
        <end position="108"/>
    </location>
</feature>
<dbReference type="InterPro" id="IPR006076">
    <property type="entry name" value="FAD-dep_OxRdtase"/>
</dbReference>
<evidence type="ECO:0000256" key="3">
    <source>
        <dbReference type="ARBA" id="ARBA00022827"/>
    </source>
</evidence>
<dbReference type="InterPro" id="IPR036188">
    <property type="entry name" value="FAD/NAD-bd_sf"/>
</dbReference>
<evidence type="ECO:0000259" key="6">
    <source>
        <dbReference type="Pfam" id="PF01266"/>
    </source>
</evidence>
<dbReference type="Gene3D" id="3.30.9.10">
    <property type="entry name" value="D-Amino Acid Oxidase, subunit A, domain 2"/>
    <property type="match status" value="1"/>
</dbReference>
<protein>
    <recommendedName>
        <fullName evidence="6">FAD dependent oxidoreductase domain-containing protein</fullName>
    </recommendedName>
</protein>
<comment type="cofactor">
    <cofactor evidence="1">
        <name>FAD</name>
        <dbReference type="ChEBI" id="CHEBI:57692"/>
    </cofactor>
</comment>
<feature type="non-terminal residue" evidence="7">
    <location>
        <position position="270"/>
    </location>
</feature>
<dbReference type="EMBL" id="UINC01132393">
    <property type="protein sequence ID" value="SVD14681.1"/>
    <property type="molecule type" value="Genomic_DNA"/>
</dbReference>
<evidence type="ECO:0000256" key="1">
    <source>
        <dbReference type="ARBA" id="ARBA00001974"/>
    </source>
</evidence>
<evidence type="ECO:0000256" key="5">
    <source>
        <dbReference type="SAM" id="MobiDB-lite"/>
    </source>
</evidence>
<dbReference type="GO" id="GO:0008115">
    <property type="term" value="F:sarcosine oxidase activity"/>
    <property type="evidence" value="ECO:0007669"/>
    <property type="project" value="TreeGrafter"/>
</dbReference>
<name>A0A382T0C8_9ZZZZ</name>
<evidence type="ECO:0000256" key="4">
    <source>
        <dbReference type="ARBA" id="ARBA00023002"/>
    </source>
</evidence>
<evidence type="ECO:0000256" key="2">
    <source>
        <dbReference type="ARBA" id="ARBA00022630"/>
    </source>
</evidence>
<keyword evidence="2" id="KW-0285">Flavoprotein</keyword>
<gene>
    <name evidence="7" type="ORF">METZ01_LOCUS367535</name>
</gene>
<dbReference type="AlphaFoldDB" id="A0A382T0C8"/>
<keyword evidence="4" id="KW-0560">Oxidoreductase</keyword>
<proteinExistence type="predicted"/>
<feature type="domain" description="FAD dependent oxidoreductase" evidence="6">
    <location>
        <begin position="56"/>
        <end position="266"/>
    </location>
</feature>
<reference evidence="7" key="1">
    <citation type="submission" date="2018-05" db="EMBL/GenBank/DDBJ databases">
        <authorList>
            <person name="Lanie J.A."/>
            <person name="Ng W.-L."/>
            <person name="Kazmierczak K.M."/>
            <person name="Andrzejewski T.M."/>
            <person name="Davidsen T.M."/>
            <person name="Wayne K.J."/>
            <person name="Tettelin H."/>
            <person name="Glass J.I."/>
            <person name="Rusch D."/>
            <person name="Podicherti R."/>
            <person name="Tsui H.-C.T."/>
            <person name="Winkler M.E."/>
        </authorList>
    </citation>
    <scope>NUCLEOTIDE SEQUENCE</scope>
</reference>
<organism evidence="7">
    <name type="scientific">marine metagenome</name>
    <dbReference type="NCBI Taxonomy" id="408172"/>
    <lineage>
        <taxon>unclassified sequences</taxon>
        <taxon>metagenomes</taxon>
        <taxon>ecological metagenomes</taxon>
    </lineage>
</organism>
<dbReference type="PANTHER" id="PTHR10961">
    <property type="entry name" value="PEROXISOMAL SARCOSINE OXIDASE"/>
    <property type="match status" value="1"/>
</dbReference>
<feature type="non-terminal residue" evidence="7">
    <location>
        <position position="1"/>
    </location>
</feature>
<dbReference type="PANTHER" id="PTHR10961:SF46">
    <property type="entry name" value="PEROXISOMAL SARCOSINE OXIDASE"/>
    <property type="match status" value="1"/>
</dbReference>
<dbReference type="SUPFAM" id="SSF51905">
    <property type="entry name" value="FAD/NAD(P)-binding domain"/>
    <property type="match status" value="1"/>
</dbReference>
<accession>A0A382T0C8</accession>
<keyword evidence="3" id="KW-0274">FAD</keyword>
<dbReference type="Pfam" id="PF01266">
    <property type="entry name" value="DAO"/>
    <property type="match status" value="1"/>
</dbReference>
<dbReference type="InterPro" id="IPR045170">
    <property type="entry name" value="MTOX"/>
</dbReference>
<dbReference type="Gene3D" id="3.50.50.60">
    <property type="entry name" value="FAD/NAD(P)-binding domain"/>
    <property type="match status" value="1"/>
</dbReference>